<dbReference type="InterPro" id="IPR001584">
    <property type="entry name" value="Integrase_cat-core"/>
</dbReference>
<accession>A0ABT7HMJ4</accession>
<keyword evidence="3" id="KW-1185">Reference proteome</keyword>
<dbReference type="InterPro" id="IPR036397">
    <property type="entry name" value="RNaseH_sf"/>
</dbReference>
<dbReference type="EMBL" id="JANURM010000002">
    <property type="protein sequence ID" value="MDL0088138.1"/>
    <property type="molecule type" value="Genomic_DNA"/>
</dbReference>
<dbReference type="PROSITE" id="PS50994">
    <property type="entry name" value="INTEGRASE"/>
    <property type="match status" value="1"/>
</dbReference>
<reference evidence="2" key="2">
    <citation type="journal article" date="2023" name="Microorganisms">
        <title>Isolation and Genomic Characteristics of Cat-Borne Campylobacter felis sp. nov. and Sheep-Borne Campylobacter ovis sp. nov.</title>
        <authorList>
            <person name="Wang H."/>
            <person name="Li Y."/>
            <person name="Gu Y."/>
            <person name="Zhou G."/>
            <person name="Chen X."/>
            <person name="Zhang X."/>
            <person name="Shao Z."/>
            <person name="Zhang J."/>
            <person name="Zhang M."/>
        </authorList>
    </citation>
    <scope>NUCLEOTIDE SEQUENCE</scope>
    <source>
        <strain evidence="2">PS10</strain>
    </source>
</reference>
<dbReference type="InterPro" id="IPR012337">
    <property type="entry name" value="RNaseH-like_sf"/>
</dbReference>
<evidence type="ECO:0000313" key="3">
    <source>
        <dbReference type="Proteomes" id="UP001173801"/>
    </source>
</evidence>
<dbReference type="SUPFAM" id="SSF53098">
    <property type="entry name" value="Ribonuclease H-like"/>
    <property type="match status" value="1"/>
</dbReference>
<evidence type="ECO:0000259" key="1">
    <source>
        <dbReference type="PROSITE" id="PS50994"/>
    </source>
</evidence>
<organism evidence="2 3">
    <name type="scientific">Campylobacter gastrosuis</name>
    <dbReference type="NCBI Taxonomy" id="2974576"/>
    <lineage>
        <taxon>Bacteria</taxon>
        <taxon>Pseudomonadati</taxon>
        <taxon>Campylobacterota</taxon>
        <taxon>Epsilonproteobacteria</taxon>
        <taxon>Campylobacterales</taxon>
        <taxon>Campylobacteraceae</taxon>
        <taxon>Campylobacter</taxon>
    </lineage>
</organism>
<evidence type="ECO:0000313" key="2">
    <source>
        <dbReference type="EMBL" id="MDL0088138.1"/>
    </source>
</evidence>
<dbReference type="Gene3D" id="3.30.420.10">
    <property type="entry name" value="Ribonuclease H-like superfamily/Ribonuclease H"/>
    <property type="match status" value="1"/>
</dbReference>
<reference evidence="2" key="1">
    <citation type="submission" date="2022-08" db="EMBL/GenBank/DDBJ databases">
        <authorList>
            <person name="Wang H."/>
        </authorList>
    </citation>
    <scope>NUCLEOTIDE SEQUENCE</scope>
    <source>
        <strain evidence="2">PS10</strain>
    </source>
</reference>
<feature type="domain" description="Integrase catalytic" evidence="1">
    <location>
        <begin position="12"/>
        <end position="177"/>
    </location>
</feature>
<name>A0ABT7HMJ4_9BACT</name>
<feature type="non-terminal residue" evidence="2">
    <location>
        <position position="1"/>
    </location>
</feature>
<sequence length="392" mass="44493">LICSASDICEMIGFKAVNNIFKDKEEFESYVKEWQKRYTIIALIDTYSGVATFHITDTENSVGIARAVAKYILRYGKPQVIKGDNGKAFKSEYINSVMNALEIEYRAVRAYSGWLKPYVERNFRTLQHNFTANLAGFIGHNITQRQAIEFFYSKKERRLKKGYKTNLRELKNLKQVQKLMDLYAEKFLNTRYLERLEMSVAEAYNQKANEAVAMDALSLSARLGKRELKSVSKKGISVGGIWYQNITMHGYNNVYANLNINNQSECFLWNEKGEFIDVAVAIDDKTRTSVEVAKASQKLFNRRVKETKGAMQIARRESEARFESFVRSVEASGAACPKIEAVNGEGMMINRALKVAGGVMKNEAISDEALKVAGSDIKRGKKHKGWEHFGAK</sequence>
<gene>
    <name evidence="2" type="ORF">NYG85_01940</name>
</gene>
<dbReference type="Proteomes" id="UP001173801">
    <property type="component" value="Unassembled WGS sequence"/>
</dbReference>
<protein>
    <recommendedName>
        <fullName evidence="1">Integrase catalytic domain-containing protein</fullName>
    </recommendedName>
</protein>
<comment type="caution">
    <text evidence="2">The sequence shown here is derived from an EMBL/GenBank/DDBJ whole genome shotgun (WGS) entry which is preliminary data.</text>
</comment>
<proteinExistence type="predicted"/>